<keyword evidence="1" id="KW-1185">Reference proteome</keyword>
<sequence length="61" mass="6855">MSAHCVQGCSHDGWQSRGVRAGIKTEDEKQTIVLAKISILYIVPFVEAHDEKCQNQQEGKR</sequence>
<proteinExistence type="predicted"/>
<dbReference type="WBParaSite" id="nRc.2.0.1.t14192-RA">
    <property type="protein sequence ID" value="nRc.2.0.1.t14192-RA"/>
    <property type="gene ID" value="nRc.2.0.1.g14192"/>
</dbReference>
<accession>A0A915IJ33</accession>
<organism evidence="1 2">
    <name type="scientific">Romanomermis culicivorax</name>
    <name type="common">Nematode worm</name>
    <dbReference type="NCBI Taxonomy" id="13658"/>
    <lineage>
        <taxon>Eukaryota</taxon>
        <taxon>Metazoa</taxon>
        <taxon>Ecdysozoa</taxon>
        <taxon>Nematoda</taxon>
        <taxon>Enoplea</taxon>
        <taxon>Dorylaimia</taxon>
        <taxon>Mermithida</taxon>
        <taxon>Mermithoidea</taxon>
        <taxon>Mermithidae</taxon>
        <taxon>Romanomermis</taxon>
    </lineage>
</organism>
<name>A0A915IJ33_ROMCU</name>
<protein>
    <submittedName>
        <fullName evidence="2">Uncharacterized protein</fullName>
    </submittedName>
</protein>
<evidence type="ECO:0000313" key="1">
    <source>
        <dbReference type="Proteomes" id="UP000887565"/>
    </source>
</evidence>
<dbReference type="AlphaFoldDB" id="A0A915IJ33"/>
<evidence type="ECO:0000313" key="2">
    <source>
        <dbReference type="WBParaSite" id="nRc.2.0.1.t14192-RA"/>
    </source>
</evidence>
<dbReference type="Proteomes" id="UP000887565">
    <property type="component" value="Unplaced"/>
</dbReference>
<reference evidence="2" key="1">
    <citation type="submission" date="2022-11" db="UniProtKB">
        <authorList>
            <consortium name="WormBaseParasite"/>
        </authorList>
    </citation>
    <scope>IDENTIFICATION</scope>
</reference>